<evidence type="ECO:0000259" key="1">
    <source>
        <dbReference type="Pfam" id="PF07905"/>
    </source>
</evidence>
<dbReference type="Pfam" id="PF13556">
    <property type="entry name" value="HTH_30"/>
    <property type="match status" value="1"/>
</dbReference>
<dbReference type="EMBL" id="BMQA01000094">
    <property type="protein sequence ID" value="GGJ66865.1"/>
    <property type="molecule type" value="Genomic_DNA"/>
</dbReference>
<sequence length="512" mass="54427">MAAITLADLLERMGPSLRLIGPRSGPVSAVGKTEITWAHVSELADPTPWLSGGELLLTTGLQLFAGQAETFAYCERLARGNVAALAVSTGVSLTHEHLPPALPEAAAAAGLPLLEVAEQEPLESVVKVVAAALTAGREQSLSQTSRAQELLARAVGHPDARRRVLATFERTTGAHAALFDPYGRLLGHSPQCPPDVLGELAAAVDQVSGYGARAAGALLARDAGIQVHGLVGHDTVIGRLALYRTPPLGGAERAVVGTLVSLLAVSMLGDHKLENRMRRLQEKTLGELVHSGLNERQASVRMRRLGLENAELLAVYAAVGESPVSPAAYARRLESAWDEVITAPQAGLVVALVIDPPEDLTLTQDFQAAGWHVGISNRVPQAKVLTALRQARLACVQAQRSDQPQLSIAELGALPVLLHQLDEVARAGFAEAVLAPLDAYDELHPRAALVTTLRVLLVNNLSLELTAAELGLHRHTVRGRVKLIGEVAARDLARPHDRLEFQLALEIRDLCP</sequence>
<feature type="domain" description="PucR C-terminal helix-turn-helix" evidence="2">
    <location>
        <begin position="449"/>
        <end position="507"/>
    </location>
</feature>
<dbReference type="PANTHER" id="PTHR33744:SF1">
    <property type="entry name" value="DNA-BINDING TRANSCRIPTIONAL ACTIVATOR ADER"/>
    <property type="match status" value="1"/>
</dbReference>
<dbReference type="InterPro" id="IPR025736">
    <property type="entry name" value="PucR_C-HTH_dom"/>
</dbReference>
<evidence type="ECO:0000313" key="4">
    <source>
        <dbReference type="Proteomes" id="UP000657574"/>
    </source>
</evidence>
<dbReference type="Gene3D" id="1.10.10.2840">
    <property type="entry name" value="PucR C-terminal helix-turn-helix domain"/>
    <property type="match status" value="1"/>
</dbReference>
<dbReference type="Pfam" id="PF07905">
    <property type="entry name" value="PucR"/>
    <property type="match status" value="1"/>
</dbReference>
<accession>A0A917ULU6</accession>
<feature type="domain" description="Purine catabolism PurC-like" evidence="1">
    <location>
        <begin position="33"/>
        <end position="132"/>
    </location>
</feature>
<proteinExistence type="predicted"/>
<evidence type="ECO:0008006" key="5">
    <source>
        <dbReference type="Google" id="ProtNLM"/>
    </source>
</evidence>
<keyword evidence="4" id="KW-1185">Reference proteome</keyword>
<evidence type="ECO:0000259" key="2">
    <source>
        <dbReference type="Pfam" id="PF13556"/>
    </source>
</evidence>
<protein>
    <recommendedName>
        <fullName evidence="5">PucR family transcriptional regulator</fullName>
    </recommendedName>
</protein>
<name>A0A917ULU6_9ACTN</name>
<organism evidence="3 4">
    <name type="scientific">Streptomyces brasiliensis</name>
    <dbReference type="NCBI Taxonomy" id="1954"/>
    <lineage>
        <taxon>Bacteria</taxon>
        <taxon>Bacillati</taxon>
        <taxon>Actinomycetota</taxon>
        <taxon>Actinomycetes</taxon>
        <taxon>Kitasatosporales</taxon>
        <taxon>Streptomycetaceae</taxon>
        <taxon>Streptomyces</taxon>
    </lineage>
</organism>
<comment type="caution">
    <text evidence="3">The sequence shown here is derived from an EMBL/GenBank/DDBJ whole genome shotgun (WGS) entry which is preliminary data.</text>
</comment>
<dbReference type="Proteomes" id="UP000657574">
    <property type="component" value="Unassembled WGS sequence"/>
</dbReference>
<gene>
    <name evidence="3" type="ORF">GCM10010121_091910</name>
</gene>
<reference evidence="3" key="2">
    <citation type="submission" date="2020-09" db="EMBL/GenBank/DDBJ databases">
        <authorList>
            <person name="Sun Q."/>
            <person name="Ohkuma M."/>
        </authorList>
    </citation>
    <scope>NUCLEOTIDE SEQUENCE</scope>
    <source>
        <strain evidence="3">JCM 3086</strain>
    </source>
</reference>
<dbReference type="PANTHER" id="PTHR33744">
    <property type="entry name" value="CARBOHYDRATE DIACID REGULATOR"/>
    <property type="match status" value="1"/>
</dbReference>
<reference evidence="3" key="1">
    <citation type="journal article" date="2014" name="Int. J. Syst. Evol. Microbiol.">
        <title>Complete genome sequence of Corynebacterium casei LMG S-19264T (=DSM 44701T), isolated from a smear-ripened cheese.</title>
        <authorList>
            <consortium name="US DOE Joint Genome Institute (JGI-PGF)"/>
            <person name="Walter F."/>
            <person name="Albersmeier A."/>
            <person name="Kalinowski J."/>
            <person name="Ruckert C."/>
        </authorList>
    </citation>
    <scope>NUCLEOTIDE SEQUENCE</scope>
    <source>
        <strain evidence="3">JCM 3086</strain>
    </source>
</reference>
<dbReference type="InterPro" id="IPR051448">
    <property type="entry name" value="CdaR-like_regulators"/>
</dbReference>
<dbReference type="InterPro" id="IPR012914">
    <property type="entry name" value="PucR_dom"/>
</dbReference>
<dbReference type="RefSeq" id="WP_189317256.1">
    <property type="nucleotide sequence ID" value="NZ_BMQA01000094.1"/>
</dbReference>
<dbReference type="AlphaFoldDB" id="A0A917ULU6"/>
<evidence type="ECO:0000313" key="3">
    <source>
        <dbReference type="EMBL" id="GGJ66865.1"/>
    </source>
</evidence>
<dbReference type="InterPro" id="IPR042070">
    <property type="entry name" value="PucR_C-HTH_sf"/>
</dbReference>